<evidence type="ECO:0000313" key="2">
    <source>
        <dbReference type="Proteomes" id="UP001293718"/>
    </source>
</evidence>
<organism evidence="1 2">
    <name type="scientific">Azohydromonas lata</name>
    <dbReference type="NCBI Taxonomy" id="45677"/>
    <lineage>
        <taxon>Bacteria</taxon>
        <taxon>Pseudomonadati</taxon>
        <taxon>Pseudomonadota</taxon>
        <taxon>Betaproteobacteria</taxon>
        <taxon>Burkholderiales</taxon>
        <taxon>Sphaerotilaceae</taxon>
        <taxon>Azohydromonas</taxon>
    </lineage>
</organism>
<keyword evidence="2" id="KW-1185">Reference proteome</keyword>
<accession>A0ABU5IQU4</accession>
<sequence length="102" mass="11205">MCIRDSAGTELRERLAQAALRPGASLLDARERALFELDVRRAPHAALAAARDNVTRQREPLDLLLLARAARATGDTAAMAQTHALLAQVGLRDRRIEKVLQK</sequence>
<evidence type="ECO:0000313" key="1">
    <source>
        <dbReference type="EMBL" id="MDZ5461253.1"/>
    </source>
</evidence>
<gene>
    <name evidence="1" type="ORF">SM757_32235</name>
</gene>
<comment type="caution">
    <text evidence="1">The sequence shown here is derived from an EMBL/GenBank/DDBJ whole genome shotgun (WGS) entry which is preliminary data.</text>
</comment>
<reference evidence="1 2" key="1">
    <citation type="submission" date="2023-11" db="EMBL/GenBank/DDBJ databases">
        <title>Draft genome of Azohydromonas lata strain H1 (DSM1123), a polyhydroxyalkanoate producer.</title>
        <authorList>
            <person name="Traversa D."/>
            <person name="D'Addabbo P."/>
            <person name="Pazzani C."/>
            <person name="Manzari C."/>
            <person name="Chiara M."/>
            <person name="Scrascia M."/>
        </authorList>
    </citation>
    <scope>NUCLEOTIDE SEQUENCE [LARGE SCALE GENOMIC DNA]</scope>
    <source>
        <strain evidence="1 2">H1</strain>
    </source>
</reference>
<protein>
    <submittedName>
        <fullName evidence="1">Uncharacterized protein</fullName>
    </submittedName>
</protein>
<name>A0ABU5IQU4_9BURK</name>
<proteinExistence type="predicted"/>
<feature type="non-terminal residue" evidence="1">
    <location>
        <position position="1"/>
    </location>
</feature>
<dbReference type="EMBL" id="JAXOJX010000103">
    <property type="protein sequence ID" value="MDZ5461253.1"/>
    <property type="molecule type" value="Genomic_DNA"/>
</dbReference>
<dbReference type="Proteomes" id="UP001293718">
    <property type="component" value="Unassembled WGS sequence"/>
</dbReference>